<sequence>MGLVVSCEHGGNRIPVPCRKYFSGRFDLVRTHRGFDPGALEMARAVASALGAPLLASTISRLVVDLTRSVGHRQLHYDTVREAPLTVRRHIVDTYYRPYRDYAETLTTEAIAHHGRVLHLSCHSFTPELDGVVRNADIGLLYDPKRPAEKSLCLQWQEAMAQRDLRLAIRRNHPYRGDADGQLTTLRRRYSPDTYLGVELEINQRHVFTGGHHWSSLRALIIETLGEILERPIRPDPCTPLSRSPHARHAA</sequence>
<dbReference type="Gene3D" id="3.40.630.40">
    <property type="entry name" value="Zn-dependent exopeptidases"/>
    <property type="match status" value="1"/>
</dbReference>
<dbReference type="Pfam" id="PF05013">
    <property type="entry name" value="FGase"/>
    <property type="match status" value="1"/>
</dbReference>
<keyword evidence="2" id="KW-1185">Reference proteome</keyword>
<keyword evidence="1" id="KW-0378">Hydrolase</keyword>
<dbReference type="EMBL" id="CP048836">
    <property type="protein sequence ID" value="QID19937.1"/>
    <property type="molecule type" value="Genomic_DNA"/>
</dbReference>
<organism evidence="1 2">
    <name type="scientific">Nitrogeniibacter mangrovi</name>
    <dbReference type="NCBI Taxonomy" id="2016596"/>
    <lineage>
        <taxon>Bacteria</taxon>
        <taxon>Pseudomonadati</taxon>
        <taxon>Pseudomonadota</taxon>
        <taxon>Betaproteobacteria</taxon>
        <taxon>Rhodocyclales</taxon>
        <taxon>Zoogloeaceae</taxon>
        <taxon>Nitrogeniibacter</taxon>
    </lineage>
</organism>
<dbReference type="GO" id="GO:0016787">
    <property type="term" value="F:hydrolase activity"/>
    <property type="evidence" value="ECO:0007669"/>
    <property type="project" value="UniProtKB-KW"/>
</dbReference>
<accession>A0A6C1B8Y1</accession>
<gene>
    <name evidence="1" type="ORF">G3580_18985</name>
</gene>
<reference evidence="1 2" key="1">
    <citation type="submission" date="2020-02" db="EMBL/GenBank/DDBJ databases">
        <title>Nitrogenibacter mangrovi gen. nov., sp. nov. isolated from mangrove sediment, a denitrifying betaproteobacterium.</title>
        <authorList>
            <person name="Liao H."/>
            <person name="Tian Y."/>
        </authorList>
    </citation>
    <scope>NUCLEOTIDE SEQUENCE [LARGE SCALE GENOMIC DNA]</scope>
    <source>
        <strain evidence="1 2">M9-3-2</strain>
    </source>
</reference>
<protein>
    <submittedName>
        <fullName evidence="1">N-formylglutamate amidohydrolase</fullName>
    </submittedName>
</protein>
<dbReference type="KEGG" id="azq:G3580_18985"/>
<name>A0A6C1B8Y1_9RHOO</name>
<dbReference type="AlphaFoldDB" id="A0A6C1B8Y1"/>
<dbReference type="InterPro" id="IPR007709">
    <property type="entry name" value="N-FG_amidohydro"/>
</dbReference>
<evidence type="ECO:0000313" key="1">
    <source>
        <dbReference type="EMBL" id="QID19937.1"/>
    </source>
</evidence>
<proteinExistence type="predicted"/>
<dbReference type="Proteomes" id="UP000501991">
    <property type="component" value="Chromosome"/>
</dbReference>
<evidence type="ECO:0000313" key="2">
    <source>
        <dbReference type="Proteomes" id="UP000501991"/>
    </source>
</evidence>
<dbReference type="SUPFAM" id="SSF53187">
    <property type="entry name" value="Zn-dependent exopeptidases"/>
    <property type="match status" value="1"/>
</dbReference>